<dbReference type="RefSeq" id="WP_019468795.1">
    <property type="nucleotide sequence ID" value="NZ_BKAS01000020.1"/>
</dbReference>
<gene>
    <name evidence="2" type="ORF">UF66_1909</name>
</gene>
<accession>A0A0M2NS27</accession>
<dbReference type="Proteomes" id="UP000034455">
    <property type="component" value="Unassembled WGS sequence"/>
</dbReference>
<dbReference type="GeneID" id="58097585"/>
<sequence length="66" mass="7413">MIGTWILFGVTVLIAVYSGITFFSNINNKAKQQKASKESIKKNNIYGIVFLVFLILAIIELFVFIA</sequence>
<keyword evidence="1" id="KW-1133">Transmembrane helix</keyword>
<organism evidence="2 3">
    <name type="scientific">Staphylococcus cohnii subsp. cohnii</name>
    <dbReference type="NCBI Taxonomy" id="74704"/>
    <lineage>
        <taxon>Bacteria</taxon>
        <taxon>Bacillati</taxon>
        <taxon>Bacillota</taxon>
        <taxon>Bacilli</taxon>
        <taxon>Bacillales</taxon>
        <taxon>Staphylococcaceae</taxon>
        <taxon>Staphylococcus</taxon>
        <taxon>Staphylococcus cohnii species complex</taxon>
    </lineage>
</organism>
<evidence type="ECO:0000313" key="2">
    <source>
        <dbReference type="EMBL" id="KKI62842.1"/>
    </source>
</evidence>
<proteinExistence type="predicted"/>
<keyword evidence="1" id="KW-0812">Transmembrane</keyword>
<keyword evidence="1" id="KW-0472">Membrane</keyword>
<evidence type="ECO:0000256" key="1">
    <source>
        <dbReference type="SAM" id="Phobius"/>
    </source>
</evidence>
<evidence type="ECO:0000313" key="3">
    <source>
        <dbReference type="Proteomes" id="UP000034455"/>
    </source>
</evidence>
<feature type="transmembrane region" description="Helical" evidence="1">
    <location>
        <begin position="45"/>
        <end position="65"/>
    </location>
</feature>
<dbReference type="AlphaFoldDB" id="A0A0M2NS27"/>
<feature type="transmembrane region" description="Helical" evidence="1">
    <location>
        <begin position="6"/>
        <end position="24"/>
    </location>
</feature>
<name>A0A0M2NS27_STACC</name>
<reference evidence="2 3" key="1">
    <citation type="submission" date="2015-03" db="EMBL/GenBank/DDBJ databases">
        <title>Genome Assembly of Staphylococcus cohnii subsp. cohnii strain G22B2.</title>
        <authorList>
            <person name="Nair G."/>
            <person name="Kaur G."/>
            <person name="Khatri I."/>
            <person name="Singh N.K."/>
            <person name="Sathyabama S."/>
            <person name="Maurya S.K."/>
            <person name="Subramanian S."/>
            <person name="Agrewala J.N."/>
            <person name="Mayilraj S."/>
        </authorList>
    </citation>
    <scope>NUCLEOTIDE SEQUENCE [LARGE SCALE GENOMIC DNA]</scope>
    <source>
        <strain evidence="2 3">G22B2</strain>
    </source>
</reference>
<comment type="caution">
    <text evidence="2">The sequence shown here is derived from an EMBL/GenBank/DDBJ whole genome shotgun (WGS) entry which is preliminary data.</text>
</comment>
<dbReference type="PATRIC" id="fig|74704.6.peg.1956"/>
<evidence type="ECO:0008006" key="4">
    <source>
        <dbReference type="Google" id="ProtNLM"/>
    </source>
</evidence>
<protein>
    <recommendedName>
        <fullName evidence="4">Mid2-like cell wall stress sensor domain protein</fullName>
    </recommendedName>
</protein>
<dbReference type="EMBL" id="LAKJ01000030">
    <property type="protein sequence ID" value="KKI62842.1"/>
    <property type="molecule type" value="Genomic_DNA"/>
</dbReference>